<feature type="compositionally biased region" description="Basic and acidic residues" evidence="3">
    <location>
        <begin position="152"/>
        <end position="195"/>
    </location>
</feature>
<dbReference type="Proteomes" id="UP000266841">
    <property type="component" value="Unassembled WGS sequence"/>
</dbReference>
<feature type="region of interest" description="Disordered" evidence="3">
    <location>
        <begin position="604"/>
        <end position="629"/>
    </location>
</feature>
<dbReference type="InterPro" id="IPR029058">
    <property type="entry name" value="AB_hydrolase_fold"/>
</dbReference>
<evidence type="ECO:0000259" key="4">
    <source>
        <dbReference type="Pfam" id="PF00561"/>
    </source>
</evidence>
<dbReference type="InterPro" id="IPR000073">
    <property type="entry name" value="AB_hydrolase_1"/>
</dbReference>
<feature type="region of interest" description="Disordered" evidence="3">
    <location>
        <begin position="141"/>
        <end position="196"/>
    </location>
</feature>
<organism evidence="5 6">
    <name type="scientific">Thalassiosira oceanica</name>
    <name type="common">Marine diatom</name>
    <dbReference type="NCBI Taxonomy" id="159749"/>
    <lineage>
        <taxon>Eukaryota</taxon>
        <taxon>Sar</taxon>
        <taxon>Stramenopiles</taxon>
        <taxon>Ochrophyta</taxon>
        <taxon>Bacillariophyta</taxon>
        <taxon>Coscinodiscophyceae</taxon>
        <taxon>Thalassiosirophycidae</taxon>
        <taxon>Thalassiosirales</taxon>
        <taxon>Thalassiosiraceae</taxon>
        <taxon>Thalassiosira</taxon>
    </lineage>
</organism>
<dbReference type="GO" id="GO:0016020">
    <property type="term" value="C:membrane"/>
    <property type="evidence" value="ECO:0007669"/>
    <property type="project" value="TreeGrafter"/>
</dbReference>
<dbReference type="GO" id="GO:0006508">
    <property type="term" value="P:proteolysis"/>
    <property type="evidence" value="ECO:0007669"/>
    <property type="project" value="InterPro"/>
</dbReference>
<dbReference type="PRINTS" id="PR00793">
    <property type="entry name" value="PROAMNOPTASE"/>
</dbReference>
<protein>
    <recommendedName>
        <fullName evidence="4">AB hydrolase-1 domain-containing protein</fullName>
    </recommendedName>
</protein>
<accession>K0SKI7</accession>
<sequence length="701" mass="78010">MHYQRPLLLCPAEAAALSLIQRRQWRRQTHIIRAKDSRYRSAVGGNSGHSGLLWGIEEHVKKIEAIHGNSGGVVPSTPLSTSFPAGRSPTYSDNVVFHIFNATFYDPQNSRNRYVVRPIYTCVDVVVRLWALLSAGRRASQKKRRVSKNRVSRAENREDPRSQRSKMRDEGNKRKDTLQRGDKHNTRPCDEHVDAASKTAHPWSLSGFLGSQSGSMSELGRFARLLLMSFAAKHASSAQLPWKCDDLTPDTCELHVKSGSLEVKSIPVRYWRYTSPSPSTSDEIKHSIVVLHGGPSFTHSYLLPLKQLACRGAEVIFYDQAGCGSSSYQNFSLEEHPHLLDPAYYSEHELPRLIEHWNITKYHILGHSWGTMLAQLFALNSATKLDDAELQSIILSGPLSDSKSYIEAQWDEREGNLGSLPPFVQGRIHSLEAEGEYESEEYQTINDVLTSFFTLRTTPAPDCFLEALDGVNKQIYDGMQGPSEFQMAGTLSDFNVTGRLHEIDVPVLLTAGKYDTMRPSIVKTMQQQIALSERIVFPHSGHVSMIDDTGMMNDAIADFLQRVEYLGKNFMPTQSAGPSEEKNHMLPLTVLGLSLSWHPKLVSSGPPLHHSQQLQIPPSNPCLPQRPQRPTSFSAYSDTSLLYKVISSKCAHNSVSVTQYMLKYGSLSCPSPSVLGHSACRIEPGLCSKTISTGQTCSCGT</sequence>
<gene>
    <name evidence="5" type="ORF">THAOC_20856</name>
</gene>
<evidence type="ECO:0000256" key="2">
    <source>
        <dbReference type="ARBA" id="ARBA00022801"/>
    </source>
</evidence>
<reference evidence="5 6" key="1">
    <citation type="journal article" date="2012" name="Genome Biol.">
        <title>Genome and low-iron response of an oceanic diatom adapted to chronic iron limitation.</title>
        <authorList>
            <person name="Lommer M."/>
            <person name="Specht M."/>
            <person name="Roy A.S."/>
            <person name="Kraemer L."/>
            <person name="Andreson R."/>
            <person name="Gutowska M.A."/>
            <person name="Wolf J."/>
            <person name="Bergner S.V."/>
            <person name="Schilhabel M.B."/>
            <person name="Klostermeier U.C."/>
            <person name="Beiko R.G."/>
            <person name="Rosenstiel P."/>
            <person name="Hippler M."/>
            <person name="Laroche J."/>
        </authorList>
    </citation>
    <scope>NUCLEOTIDE SEQUENCE [LARGE SCALE GENOMIC DNA]</scope>
    <source>
        <strain evidence="5 6">CCMP1005</strain>
    </source>
</reference>
<dbReference type="PANTHER" id="PTHR43798">
    <property type="entry name" value="MONOACYLGLYCEROL LIPASE"/>
    <property type="match status" value="1"/>
</dbReference>
<dbReference type="AlphaFoldDB" id="K0SKI7"/>
<dbReference type="OrthoDB" id="190201at2759"/>
<evidence type="ECO:0000313" key="6">
    <source>
        <dbReference type="Proteomes" id="UP000266841"/>
    </source>
</evidence>
<evidence type="ECO:0000313" key="5">
    <source>
        <dbReference type="EMBL" id="EJK58982.1"/>
    </source>
</evidence>
<keyword evidence="6" id="KW-1185">Reference proteome</keyword>
<dbReference type="EMBL" id="AGNL01023884">
    <property type="protein sequence ID" value="EJK58982.1"/>
    <property type="molecule type" value="Genomic_DNA"/>
</dbReference>
<keyword evidence="2" id="KW-0378">Hydrolase</keyword>
<dbReference type="InterPro" id="IPR050266">
    <property type="entry name" value="AB_hydrolase_sf"/>
</dbReference>
<name>K0SKI7_THAOC</name>
<dbReference type="PANTHER" id="PTHR43798:SF33">
    <property type="entry name" value="HYDROLASE, PUTATIVE (AFU_ORTHOLOGUE AFUA_2G14860)-RELATED"/>
    <property type="match status" value="1"/>
</dbReference>
<comment type="similarity">
    <text evidence="1">Belongs to the peptidase S33 family.</text>
</comment>
<dbReference type="Pfam" id="PF00561">
    <property type="entry name" value="Abhydrolase_1"/>
    <property type="match status" value="1"/>
</dbReference>
<dbReference type="GO" id="GO:0008233">
    <property type="term" value="F:peptidase activity"/>
    <property type="evidence" value="ECO:0007669"/>
    <property type="project" value="InterPro"/>
</dbReference>
<evidence type="ECO:0000256" key="1">
    <source>
        <dbReference type="ARBA" id="ARBA00010088"/>
    </source>
</evidence>
<dbReference type="NCBIfam" id="TIGR01250">
    <property type="entry name" value="pro_imino_pep_2"/>
    <property type="match status" value="1"/>
</dbReference>
<feature type="compositionally biased region" description="Basic residues" evidence="3">
    <location>
        <begin position="141"/>
        <end position="151"/>
    </location>
</feature>
<feature type="domain" description="AB hydrolase-1" evidence="4">
    <location>
        <begin position="288"/>
        <end position="548"/>
    </location>
</feature>
<proteinExistence type="inferred from homology"/>
<dbReference type="InterPro" id="IPR002410">
    <property type="entry name" value="Peptidase_S33"/>
</dbReference>
<comment type="caution">
    <text evidence="5">The sequence shown here is derived from an EMBL/GenBank/DDBJ whole genome shotgun (WGS) entry which is preliminary data.</text>
</comment>
<evidence type="ECO:0000256" key="3">
    <source>
        <dbReference type="SAM" id="MobiDB-lite"/>
    </source>
</evidence>
<dbReference type="SUPFAM" id="SSF53474">
    <property type="entry name" value="alpha/beta-Hydrolases"/>
    <property type="match status" value="1"/>
</dbReference>
<dbReference type="InterPro" id="IPR005945">
    <property type="entry name" value="Pro_imino_pep"/>
</dbReference>
<dbReference type="eggNOG" id="ENOG502S3TS">
    <property type="taxonomic scope" value="Eukaryota"/>
</dbReference>
<dbReference type="Gene3D" id="3.40.50.1820">
    <property type="entry name" value="alpha/beta hydrolase"/>
    <property type="match status" value="1"/>
</dbReference>